<sequence>MKNNNDHSLAYILRYFARNLLVVIGLVSVWRGVWYVLDAFDIVALKGNHFLGGLIGIALGLLLLYLPDKDLKEIQKL</sequence>
<feature type="transmembrane region" description="Helical" evidence="1">
    <location>
        <begin position="49"/>
        <end position="66"/>
    </location>
</feature>
<gene>
    <name evidence="2" type="ORF">A2589_03270</name>
</gene>
<keyword evidence="1" id="KW-1133">Transmembrane helix</keyword>
<reference evidence="2 3" key="1">
    <citation type="journal article" date="2016" name="Nat. Commun.">
        <title>Thousands of microbial genomes shed light on interconnected biogeochemical processes in an aquifer system.</title>
        <authorList>
            <person name="Anantharaman K."/>
            <person name="Brown C.T."/>
            <person name="Hug L.A."/>
            <person name="Sharon I."/>
            <person name="Castelle C.J."/>
            <person name="Probst A.J."/>
            <person name="Thomas B.C."/>
            <person name="Singh A."/>
            <person name="Wilkins M.J."/>
            <person name="Karaoz U."/>
            <person name="Brodie E.L."/>
            <person name="Williams K.H."/>
            <person name="Hubbard S.S."/>
            <person name="Banfield J.F."/>
        </authorList>
    </citation>
    <scope>NUCLEOTIDE SEQUENCE [LARGE SCALE GENOMIC DNA]</scope>
</reference>
<keyword evidence="1" id="KW-0472">Membrane</keyword>
<dbReference type="AlphaFoldDB" id="A0A1G2QIP1"/>
<comment type="caution">
    <text evidence="2">The sequence shown here is derived from an EMBL/GenBank/DDBJ whole genome shotgun (WGS) entry which is preliminary data.</text>
</comment>
<evidence type="ECO:0000313" key="2">
    <source>
        <dbReference type="EMBL" id="OHA59831.1"/>
    </source>
</evidence>
<organism evidence="2 3">
    <name type="scientific">Candidatus Vogelbacteria bacterium RIFOXYD1_FULL_46_19</name>
    <dbReference type="NCBI Taxonomy" id="1802439"/>
    <lineage>
        <taxon>Bacteria</taxon>
        <taxon>Candidatus Vogeliibacteriota</taxon>
    </lineage>
</organism>
<feature type="transmembrane region" description="Helical" evidence="1">
    <location>
        <begin position="20"/>
        <end position="37"/>
    </location>
</feature>
<dbReference type="STRING" id="1802439.A2589_03270"/>
<dbReference type="Proteomes" id="UP000177838">
    <property type="component" value="Unassembled WGS sequence"/>
</dbReference>
<protein>
    <submittedName>
        <fullName evidence="2">Uncharacterized protein</fullName>
    </submittedName>
</protein>
<keyword evidence="1" id="KW-0812">Transmembrane</keyword>
<name>A0A1G2QIP1_9BACT</name>
<accession>A0A1G2QIP1</accession>
<proteinExistence type="predicted"/>
<dbReference type="EMBL" id="MHTK01000005">
    <property type="protein sequence ID" value="OHA59831.1"/>
    <property type="molecule type" value="Genomic_DNA"/>
</dbReference>
<evidence type="ECO:0000313" key="3">
    <source>
        <dbReference type="Proteomes" id="UP000177838"/>
    </source>
</evidence>
<evidence type="ECO:0000256" key="1">
    <source>
        <dbReference type="SAM" id="Phobius"/>
    </source>
</evidence>